<keyword evidence="3" id="KW-1003">Cell membrane</keyword>
<keyword evidence="5" id="KW-0472">Membrane</keyword>
<keyword evidence="4" id="KW-0963">Cytoplasm</keyword>
<dbReference type="SUPFAM" id="SSF50729">
    <property type="entry name" value="PH domain-like"/>
    <property type="match status" value="1"/>
</dbReference>
<evidence type="ECO:0000259" key="12">
    <source>
        <dbReference type="PROSITE" id="PS50200"/>
    </source>
</evidence>
<dbReference type="InterPro" id="IPR000159">
    <property type="entry name" value="RA_dom"/>
</dbReference>
<dbReference type="InterPro" id="IPR011993">
    <property type="entry name" value="PH-like_dom_sf"/>
</dbReference>
<feature type="region of interest" description="Disordered" evidence="10">
    <location>
        <begin position="105"/>
        <end position="125"/>
    </location>
</feature>
<dbReference type="PANTHER" id="PTHR11243:SF14">
    <property type="entry name" value="AMYLOID BETA A4 PRECURSOR PROTEIN-BINDING FAMILY B MEMBER 1-INTERACTING PROTEIN"/>
    <property type="match status" value="1"/>
</dbReference>
<dbReference type="Gene3D" id="2.30.29.30">
    <property type="entry name" value="Pleckstrin-homology domain (PH domain)/Phosphotyrosine-binding domain (PTB)"/>
    <property type="match status" value="1"/>
</dbReference>
<dbReference type="PROSITE" id="PS50003">
    <property type="entry name" value="PH_DOMAIN"/>
    <property type="match status" value="1"/>
</dbReference>
<dbReference type="InterPro" id="IPR029071">
    <property type="entry name" value="Ubiquitin-like_domsf"/>
</dbReference>
<sequence length="431" mass="48835">MEDIDTMFTDLLGEMDLLTQSLGYETDPSEMSSSSSQIENNFSIGFTDLKESLNELEDHDLDALMADLGSDLTETEETLNAAKTGHVHTQQNKSGYYTAQQHLQAPIPSSQMSSSSLPPEPSEPLLAGEAEAQAKADKIKLALEKLKEAKVKKLVVKVMMSDGSSKTLMVDERQTVRDVLDNLFEKTHCDCSMDWSLCETNPELQAERGFEDHEYLVEPLSAWTRDSENQILFLLRPNKYLLFKDPQIFYLWKKHKQFMNEIKECHKELLLKENFEGPSLIVPDLEGPLYLREDGKKSWKRRYFLLRASGIYYVPKGKTKTSRDLACFIQFDKVNIYTTTDYKQKYKAPTDFCFILKYGATLYHNYQTAVRRALTTTSTLHVTSLPVSSPPTHSTGHIATVRANGHPDQDYLSEPPPDFIPPPPPGWGSGV</sequence>
<evidence type="ECO:0000256" key="5">
    <source>
        <dbReference type="ARBA" id="ARBA00023136"/>
    </source>
</evidence>
<feature type="domain" description="PH" evidence="11">
    <location>
        <begin position="282"/>
        <end position="356"/>
    </location>
</feature>
<dbReference type="PANTHER" id="PTHR11243">
    <property type="entry name" value="GROWTH FACTOR RECEPTOR-BOUND PROTEIN"/>
    <property type="match status" value="1"/>
</dbReference>
<comment type="subcellular location">
    <subcellularLocation>
        <location evidence="1">Cell membrane</location>
        <topology evidence="1">Peripheral membrane protein</topology>
    </subcellularLocation>
    <subcellularLocation>
        <location evidence="2">Cytoplasm</location>
        <location evidence="2">Cytoskeleton</location>
    </subcellularLocation>
</comment>
<keyword evidence="6" id="KW-0206">Cytoskeleton</keyword>
<evidence type="ECO:0000256" key="3">
    <source>
        <dbReference type="ARBA" id="ARBA00022475"/>
    </source>
</evidence>
<feature type="compositionally biased region" description="Pro residues" evidence="10">
    <location>
        <begin position="414"/>
        <end position="431"/>
    </location>
</feature>
<evidence type="ECO:0000313" key="14">
    <source>
        <dbReference type="RefSeq" id="XP_045570430.1"/>
    </source>
</evidence>
<evidence type="ECO:0000256" key="7">
    <source>
        <dbReference type="ARBA" id="ARBA00038382"/>
    </source>
</evidence>
<dbReference type="Gene3D" id="3.10.20.90">
    <property type="entry name" value="Phosphatidylinositol 3-kinase Catalytic Subunit, Chain A, domain 1"/>
    <property type="match status" value="1"/>
</dbReference>
<reference evidence="14" key="1">
    <citation type="submission" date="2025-08" db="UniProtKB">
        <authorList>
            <consortium name="RefSeq"/>
        </authorList>
    </citation>
    <scope>IDENTIFICATION</scope>
</reference>
<proteinExistence type="inferred from homology"/>
<dbReference type="RefSeq" id="XP_045570430.1">
    <property type="nucleotide sequence ID" value="XM_045714474.1"/>
</dbReference>
<keyword evidence="13" id="KW-1185">Reference proteome</keyword>
<feature type="domain" description="Ras-associating" evidence="12">
    <location>
        <begin position="152"/>
        <end position="240"/>
    </location>
</feature>
<comment type="similarity">
    <text evidence="7">Belongs to the MRL family.</text>
</comment>
<dbReference type="InterPro" id="IPR039665">
    <property type="entry name" value="PH_APBB1IP"/>
</dbReference>
<dbReference type="Proteomes" id="UP001652741">
    <property type="component" value="Chromosome ssa03"/>
</dbReference>
<dbReference type="Pfam" id="PF00169">
    <property type="entry name" value="PH"/>
    <property type="match status" value="1"/>
</dbReference>
<evidence type="ECO:0000259" key="11">
    <source>
        <dbReference type="PROSITE" id="PS50003"/>
    </source>
</evidence>
<dbReference type="Pfam" id="PF21989">
    <property type="entry name" value="RA_2"/>
    <property type="match status" value="1"/>
</dbReference>
<evidence type="ECO:0000256" key="10">
    <source>
        <dbReference type="SAM" id="MobiDB-lite"/>
    </source>
</evidence>
<evidence type="ECO:0000256" key="4">
    <source>
        <dbReference type="ARBA" id="ARBA00022490"/>
    </source>
</evidence>
<dbReference type="GeneID" id="106598127"/>
<evidence type="ECO:0000256" key="8">
    <source>
        <dbReference type="ARBA" id="ARBA00040699"/>
    </source>
</evidence>
<gene>
    <name evidence="14" type="primary">LOC106598127</name>
</gene>
<evidence type="ECO:0000313" key="13">
    <source>
        <dbReference type="Proteomes" id="UP001652741"/>
    </source>
</evidence>
<dbReference type="SMART" id="SM00314">
    <property type="entry name" value="RA"/>
    <property type="match status" value="1"/>
</dbReference>
<dbReference type="SUPFAM" id="SSF54236">
    <property type="entry name" value="Ubiquitin-like"/>
    <property type="match status" value="1"/>
</dbReference>
<evidence type="ECO:0000256" key="6">
    <source>
        <dbReference type="ARBA" id="ARBA00023212"/>
    </source>
</evidence>
<evidence type="ECO:0000256" key="1">
    <source>
        <dbReference type="ARBA" id="ARBA00004202"/>
    </source>
</evidence>
<name>A0ABM3EH76_SALSA</name>
<organism evidence="13 14">
    <name type="scientific">Salmo salar</name>
    <name type="common">Atlantic salmon</name>
    <dbReference type="NCBI Taxonomy" id="8030"/>
    <lineage>
        <taxon>Eukaryota</taxon>
        <taxon>Metazoa</taxon>
        <taxon>Chordata</taxon>
        <taxon>Craniata</taxon>
        <taxon>Vertebrata</taxon>
        <taxon>Euteleostomi</taxon>
        <taxon>Actinopterygii</taxon>
        <taxon>Neopterygii</taxon>
        <taxon>Teleostei</taxon>
        <taxon>Protacanthopterygii</taxon>
        <taxon>Salmoniformes</taxon>
        <taxon>Salmonidae</taxon>
        <taxon>Salmoninae</taxon>
        <taxon>Salmo</taxon>
    </lineage>
</organism>
<accession>A0ABM3EH76</accession>
<dbReference type="PROSITE" id="PS50200">
    <property type="entry name" value="RA"/>
    <property type="match status" value="1"/>
</dbReference>
<dbReference type="InterPro" id="IPR039664">
    <property type="entry name" value="GRB/APBB1IP"/>
</dbReference>
<dbReference type="InterPro" id="IPR001849">
    <property type="entry name" value="PH_domain"/>
</dbReference>
<evidence type="ECO:0000256" key="9">
    <source>
        <dbReference type="ARBA" id="ARBA00042746"/>
    </source>
</evidence>
<protein>
    <recommendedName>
        <fullName evidence="8">Amyloid beta A4 precursor protein-binding family B member 1-interacting protein</fullName>
    </recommendedName>
    <alternativeName>
        <fullName evidence="9">APBB1-interacting protein 1</fullName>
    </alternativeName>
</protein>
<evidence type="ECO:0000256" key="2">
    <source>
        <dbReference type="ARBA" id="ARBA00004245"/>
    </source>
</evidence>
<feature type="region of interest" description="Disordered" evidence="10">
    <location>
        <begin position="385"/>
        <end position="431"/>
    </location>
</feature>
<dbReference type="CDD" id="cd01259">
    <property type="entry name" value="PH_APBB1IP"/>
    <property type="match status" value="1"/>
</dbReference>